<dbReference type="InterPro" id="IPR001851">
    <property type="entry name" value="ABC_transp_permease"/>
</dbReference>
<feature type="transmembrane region" description="Helical" evidence="7">
    <location>
        <begin position="40"/>
        <end position="61"/>
    </location>
</feature>
<keyword evidence="9" id="KW-1185">Reference proteome</keyword>
<evidence type="ECO:0000313" key="8">
    <source>
        <dbReference type="EMBL" id="RAQ97739.1"/>
    </source>
</evidence>
<feature type="transmembrane region" description="Helical" evidence="7">
    <location>
        <begin position="196"/>
        <end position="216"/>
    </location>
</feature>
<reference evidence="8 9" key="1">
    <citation type="submission" date="2016-08" db="EMBL/GenBank/DDBJ databases">
        <title>Analysis of Carbohydrate Active Enzymes in Thermogemmatispora T81 Reveals Carbohydrate Degradation Ability.</title>
        <authorList>
            <person name="Tomazini A."/>
            <person name="Lal S."/>
            <person name="Stott M."/>
            <person name="Henrissat B."/>
            <person name="Polikarpov I."/>
            <person name="Sparling R."/>
            <person name="Levin D.B."/>
        </authorList>
    </citation>
    <scope>NUCLEOTIDE SEQUENCE [LARGE SCALE GENOMIC DNA]</scope>
    <source>
        <strain evidence="8 9">T81</strain>
    </source>
</reference>
<evidence type="ECO:0000313" key="9">
    <source>
        <dbReference type="Proteomes" id="UP000248706"/>
    </source>
</evidence>
<accession>A0A328VKS7</accession>
<evidence type="ECO:0000256" key="1">
    <source>
        <dbReference type="ARBA" id="ARBA00004651"/>
    </source>
</evidence>
<feature type="transmembrane region" description="Helical" evidence="7">
    <location>
        <begin position="281"/>
        <end position="312"/>
    </location>
</feature>
<feature type="transmembrane region" description="Helical" evidence="7">
    <location>
        <begin position="125"/>
        <end position="143"/>
    </location>
</feature>
<evidence type="ECO:0000256" key="5">
    <source>
        <dbReference type="ARBA" id="ARBA00023136"/>
    </source>
</evidence>
<dbReference type="GO" id="GO:0005886">
    <property type="term" value="C:plasma membrane"/>
    <property type="evidence" value="ECO:0007669"/>
    <property type="project" value="UniProtKB-SubCell"/>
</dbReference>
<feature type="transmembrane region" description="Helical" evidence="7">
    <location>
        <begin position="155"/>
        <end position="176"/>
    </location>
</feature>
<feature type="transmembrane region" description="Helical" evidence="7">
    <location>
        <begin position="100"/>
        <end position="119"/>
    </location>
</feature>
<dbReference type="InterPro" id="IPR043428">
    <property type="entry name" value="LivM-like"/>
</dbReference>
<keyword evidence="4 7" id="KW-1133">Transmembrane helix</keyword>
<dbReference type="PANTHER" id="PTHR30482:SF10">
    <property type="entry name" value="HIGH-AFFINITY BRANCHED-CHAIN AMINO ACID TRANSPORT PROTEIN BRAE"/>
    <property type="match status" value="1"/>
</dbReference>
<dbReference type="Pfam" id="PF02653">
    <property type="entry name" value="BPD_transp_2"/>
    <property type="match status" value="1"/>
</dbReference>
<feature type="transmembrane region" description="Helical" evidence="7">
    <location>
        <begin position="324"/>
        <end position="347"/>
    </location>
</feature>
<dbReference type="EMBL" id="MCIF01000002">
    <property type="protein sequence ID" value="RAQ97739.1"/>
    <property type="molecule type" value="Genomic_DNA"/>
</dbReference>
<evidence type="ECO:0000256" key="2">
    <source>
        <dbReference type="ARBA" id="ARBA00022475"/>
    </source>
</evidence>
<sequence length="369" mass="38324">MKRIVSPLKRGQVSQDAPIGATPLTTGGRAERASGGERHVWPRVTAPLLGLIALILLPSLFDLLFGDSADFQLHRVTLILILAIAALAQNLLTGYAAQPSLGNAAFFGVSAYLLAWLNSDLQQPYWLAVLVALLACALLGLIVGGPALSVSGAHLAIATLGLVVLTGSLLTLWDTSAGRQSYELTALPEALGDDRVLYYLVLALTALVFFCAFHLLRSRIGRAWIALRDSEVAAAACGVALTRYKLLAFVVSAVLTGLAGVLYATWGTTATASMSSVDQTIAFLTMIVVGGAGSLSGSLLGALFVGLVPLLLGELPDPLTLGPLQLPIATLTTGIYGVLLLLALIFFPGGLSSVFSRGGRLVQGEGGKP</sequence>
<feature type="transmembrane region" description="Helical" evidence="7">
    <location>
        <begin position="247"/>
        <end position="269"/>
    </location>
</feature>
<evidence type="ECO:0008006" key="10">
    <source>
        <dbReference type="Google" id="ProtNLM"/>
    </source>
</evidence>
<dbReference type="GO" id="GO:0015658">
    <property type="term" value="F:branched-chain amino acid transmembrane transporter activity"/>
    <property type="evidence" value="ECO:0007669"/>
    <property type="project" value="InterPro"/>
</dbReference>
<keyword evidence="3 7" id="KW-0812">Transmembrane</keyword>
<feature type="region of interest" description="Disordered" evidence="6">
    <location>
        <begin position="1"/>
        <end position="34"/>
    </location>
</feature>
<organism evidence="8 9">
    <name type="scientific">Thermogemmatispora tikiterensis</name>
    <dbReference type="NCBI Taxonomy" id="1825093"/>
    <lineage>
        <taxon>Bacteria</taxon>
        <taxon>Bacillati</taxon>
        <taxon>Chloroflexota</taxon>
        <taxon>Ktedonobacteria</taxon>
        <taxon>Thermogemmatisporales</taxon>
        <taxon>Thermogemmatisporaceae</taxon>
        <taxon>Thermogemmatispora</taxon>
    </lineage>
</organism>
<dbReference type="OrthoDB" id="9789927at2"/>
<name>A0A328VKS7_9CHLR</name>
<dbReference type="PANTHER" id="PTHR30482">
    <property type="entry name" value="HIGH-AFFINITY BRANCHED-CHAIN AMINO ACID TRANSPORT SYSTEM PERMEASE"/>
    <property type="match status" value="1"/>
</dbReference>
<keyword evidence="2" id="KW-1003">Cell membrane</keyword>
<protein>
    <recommendedName>
        <fullName evidence="10">ABC transporter permease</fullName>
    </recommendedName>
</protein>
<dbReference type="AlphaFoldDB" id="A0A328VKS7"/>
<evidence type="ECO:0000256" key="6">
    <source>
        <dbReference type="SAM" id="MobiDB-lite"/>
    </source>
</evidence>
<keyword evidence="5 7" id="KW-0472">Membrane</keyword>
<dbReference type="CDD" id="cd06581">
    <property type="entry name" value="TM_PBP1_LivM_like"/>
    <property type="match status" value="1"/>
</dbReference>
<evidence type="ECO:0000256" key="3">
    <source>
        <dbReference type="ARBA" id="ARBA00022692"/>
    </source>
</evidence>
<evidence type="ECO:0000256" key="7">
    <source>
        <dbReference type="SAM" id="Phobius"/>
    </source>
</evidence>
<comment type="caution">
    <text evidence="8">The sequence shown here is derived from an EMBL/GenBank/DDBJ whole genome shotgun (WGS) entry which is preliminary data.</text>
</comment>
<comment type="subcellular location">
    <subcellularLocation>
        <location evidence="1">Cell membrane</location>
        <topology evidence="1">Multi-pass membrane protein</topology>
    </subcellularLocation>
</comment>
<dbReference type="RefSeq" id="WP_112432404.1">
    <property type="nucleotide sequence ID" value="NZ_MCIF01000002.1"/>
</dbReference>
<gene>
    <name evidence="8" type="ORF">A4R35_19525</name>
</gene>
<dbReference type="Proteomes" id="UP000248706">
    <property type="component" value="Unassembled WGS sequence"/>
</dbReference>
<feature type="transmembrane region" description="Helical" evidence="7">
    <location>
        <begin position="73"/>
        <end position="93"/>
    </location>
</feature>
<evidence type="ECO:0000256" key="4">
    <source>
        <dbReference type="ARBA" id="ARBA00022989"/>
    </source>
</evidence>
<proteinExistence type="predicted"/>